<evidence type="ECO:0000259" key="4">
    <source>
        <dbReference type="SMART" id="SM00382"/>
    </source>
</evidence>
<evidence type="ECO:0000256" key="2">
    <source>
        <dbReference type="ARBA" id="ARBA00022741"/>
    </source>
</evidence>
<keyword evidence="3 5" id="KW-0067">ATP-binding</keyword>
<dbReference type="InterPro" id="IPR003593">
    <property type="entry name" value="AAA+_ATPase"/>
</dbReference>
<dbReference type="GO" id="GO:0016887">
    <property type="term" value="F:ATP hydrolysis activity"/>
    <property type="evidence" value="ECO:0007669"/>
    <property type="project" value="InterPro"/>
</dbReference>
<gene>
    <name evidence="5" type="ORF">KK078_22930</name>
</gene>
<accession>A0AAP2GKU8</accession>
<dbReference type="PANTHER" id="PTHR23073">
    <property type="entry name" value="26S PROTEASOME REGULATORY SUBUNIT"/>
    <property type="match status" value="1"/>
</dbReference>
<dbReference type="SUPFAM" id="SSF52540">
    <property type="entry name" value="P-loop containing nucleoside triphosphate hydrolases"/>
    <property type="match status" value="1"/>
</dbReference>
<evidence type="ECO:0000313" key="6">
    <source>
        <dbReference type="Proteomes" id="UP001319180"/>
    </source>
</evidence>
<dbReference type="EMBL" id="JAHESC010000041">
    <property type="protein sequence ID" value="MBT1689438.1"/>
    <property type="molecule type" value="Genomic_DNA"/>
</dbReference>
<dbReference type="InterPro" id="IPR003959">
    <property type="entry name" value="ATPase_AAA_core"/>
</dbReference>
<dbReference type="AlphaFoldDB" id="A0AAP2GKU8"/>
<evidence type="ECO:0000256" key="3">
    <source>
        <dbReference type="ARBA" id="ARBA00022840"/>
    </source>
</evidence>
<name>A0AAP2GKU8_9BACT</name>
<dbReference type="Pfam" id="PF00004">
    <property type="entry name" value="AAA"/>
    <property type="match status" value="1"/>
</dbReference>
<proteinExistence type="inferred from homology"/>
<organism evidence="5 6">
    <name type="scientific">Dawidia soli</name>
    <dbReference type="NCBI Taxonomy" id="2782352"/>
    <lineage>
        <taxon>Bacteria</taxon>
        <taxon>Pseudomonadati</taxon>
        <taxon>Bacteroidota</taxon>
        <taxon>Cytophagia</taxon>
        <taxon>Cytophagales</taxon>
        <taxon>Chryseotaleaceae</taxon>
        <taxon>Dawidia</taxon>
    </lineage>
</organism>
<sequence>MATSIFDNTIELPSTAVKERASHLIGFESRFQRIHGNLKLLLDQEGLVKWSKQFYKAELPIISQLTDRHPLIILAGDAGTGKTVSAEAIADRMVRELGKEGFFLKLSTRVRGEGLHGQMGNLVNDAFDKLKTEAGKKRLAFLFIDEADAIATTRSTMQMHQEEKAAVNTLIQKIDEIRELKGRAVVFMSTNRLHFIDEAIVRRAAVVLEFQRPSGEERVELFSKSLEGVSLSNRDLQELADLTGPENNDGLGYSFSDIRLRILPESIAKCFPKEELTFKILKETISHVKPSPKII</sequence>
<evidence type="ECO:0000256" key="1">
    <source>
        <dbReference type="ARBA" id="ARBA00006914"/>
    </source>
</evidence>
<dbReference type="Proteomes" id="UP001319180">
    <property type="component" value="Unassembled WGS sequence"/>
</dbReference>
<dbReference type="CDD" id="cd19481">
    <property type="entry name" value="RecA-like_protease"/>
    <property type="match status" value="1"/>
</dbReference>
<feature type="domain" description="AAA+ ATPase" evidence="4">
    <location>
        <begin position="68"/>
        <end position="214"/>
    </location>
</feature>
<dbReference type="SMART" id="SM00382">
    <property type="entry name" value="AAA"/>
    <property type="match status" value="1"/>
</dbReference>
<keyword evidence="6" id="KW-1185">Reference proteome</keyword>
<dbReference type="InterPro" id="IPR027417">
    <property type="entry name" value="P-loop_NTPase"/>
</dbReference>
<dbReference type="Gene3D" id="3.40.50.300">
    <property type="entry name" value="P-loop containing nucleotide triphosphate hydrolases"/>
    <property type="match status" value="1"/>
</dbReference>
<reference evidence="5 6" key="1">
    <citation type="submission" date="2021-05" db="EMBL/GenBank/DDBJ databases">
        <title>A Polyphasic approach of four new species of the genus Ohtaekwangia: Ohtaekwangia histidinii sp. nov., Ohtaekwangia cretensis sp. nov., Ohtaekwangia indiensis sp. nov., Ohtaekwangia reichenbachii sp. nov. from diverse environment.</title>
        <authorList>
            <person name="Octaviana S."/>
        </authorList>
    </citation>
    <scope>NUCLEOTIDE SEQUENCE [LARGE SCALE GENOMIC DNA]</scope>
    <source>
        <strain evidence="5 6">PWU37</strain>
    </source>
</reference>
<dbReference type="InterPro" id="IPR050221">
    <property type="entry name" value="26S_Proteasome_ATPase"/>
</dbReference>
<protein>
    <submittedName>
        <fullName evidence="5">ATP-binding protein</fullName>
    </submittedName>
</protein>
<comment type="caution">
    <text evidence="5">The sequence shown here is derived from an EMBL/GenBank/DDBJ whole genome shotgun (WGS) entry which is preliminary data.</text>
</comment>
<dbReference type="GO" id="GO:0005524">
    <property type="term" value="F:ATP binding"/>
    <property type="evidence" value="ECO:0007669"/>
    <property type="project" value="UniProtKB-KW"/>
</dbReference>
<comment type="similarity">
    <text evidence="1">Belongs to the AAA ATPase family.</text>
</comment>
<evidence type="ECO:0000313" key="5">
    <source>
        <dbReference type="EMBL" id="MBT1689438.1"/>
    </source>
</evidence>
<keyword evidence="2" id="KW-0547">Nucleotide-binding</keyword>